<keyword evidence="2" id="KW-1185">Reference proteome</keyword>
<reference evidence="1" key="1">
    <citation type="submission" date="2021-12" db="EMBL/GenBank/DDBJ databases">
        <authorList>
            <person name="King R."/>
        </authorList>
    </citation>
    <scope>NUCLEOTIDE SEQUENCE</scope>
</reference>
<organism evidence="1 2">
    <name type="scientific">Bemisia tabaci</name>
    <name type="common">Sweetpotato whitefly</name>
    <name type="synonym">Aleurodes tabaci</name>
    <dbReference type="NCBI Taxonomy" id="7038"/>
    <lineage>
        <taxon>Eukaryota</taxon>
        <taxon>Metazoa</taxon>
        <taxon>Ecdysozoa</taxon>
        <taxon>Arthropoda</taxon>
        <taxon>Hexapoda</taxon>
        <taxon>Insecta</taxon>
        <taxon>Pterygota</taxon>
        <taxon>Neoptera</taxon>
        <taxon>Paraneoptera</taxon>
        <taxon>Hemiptera</taxon>
        <taxon>Sternorrhyncha</taxon>
        <taxon>Aleyrodoidea</taxon>
        <taxon>Aleyrodidae</taxon>
        <taxon>Aleyrodinae</taxon>
        <taxon>Bemisia</taxon>
    </lineage>
</organism>
<evidence type="ECO:0000313" key="1">
    <source>
        <dbReference type="EMBL" id="CAH0392628.1"/>
    </source>
</evidence>
<dbReference type="EMBL" id="OU963868">
    <property type="protein sequence ID" value="CAH0392628.1"/>
    <property type="molecule type" value="Genomic_DNA"/>
</dbReference>
<gene>
    <name evidence="1" type="ORF">BEMITA_LOCUS11126</name>
</gene>
<sequence>MISVEKKLLMKNCYPEKFVNNIFGRVLSNIRKTSEPDLNGTFKVEKVLSIPYVPYLSGDLSGLLNDDGYQVPHKRYNTLQCLLSKLKAESLKLDAAGVVYHIPCND</sequence>
<proteinExistence type="predicted"/>
<protein>
    <submittedName>
        <fullName evidence="1">Uncharacterized protein</fullName>
    </submittedName>
</protein>
<accession>A0A9P0AJ26</accession>
<dbReference type="AlphaFoldDB" id="A0A9P0AJ26"/>
<dbReference type="Proteomes" id="UP001152759">
    <property type="component" value="Chromosome 7"/>
</dbReference>
<name>A0A9P0AJ26_BEMTA</name>
<evidence type="ECO:0000313" key="2">
    <source>
        <dbReference type="Proteomes" id="UP001152759"/>
    </source>
</evidence>